<dbReference type="PANTHER" id="PTHR42919:SF8">
    <property type="entry name" value="N-ALPHA-ACETYLTRANSFERASE 50"/>
    <property type="match status" value="1"/>
</dbReference>
<evidence type="ECO:0000313" key="5">
    <source>
        <dbReference type="EMBL" id="KAK7962553.1"/>
    </source>
</evidence>
<sequence>MSLPSHNGGQSSIRSFFQPKQPTYAAPPSAAAASQAAAAPAEVTAQQQQQQPPVLQERSNQPSPQQPVAVAAAADPLAAAPPPSVAIPGAKPTHHPNITISPILPSHIPSLRRITARLLPVRYSDSFYAALSDPDSSGAFSRVLLWTDENNDASNNNNKPTVIGGLVCRPEKLYQPRPDEPFVDAIPNALYIQSLVLNEPYRRLGLAGALLNEVCGLAARDARWACRTVCAHVWTQNSEGMAWYVARGFSRIDPPVDAYYRMLTPNDAWIVRREIGGGSGGVLDTLQQQQQQQQQQNYNKSNINGQSTAAMTNGGSEAASRATPAVMSFTNSSPLPSPNGLPPWAVPRDPGRAPSPASGQSFQNARPETEWNDLPAEMSRTLAVPGSGVSSGASSRSSSTLRKKRDRAYPAAAFGVK</sequence>
<keyword evidence="6" id="KW-1185">Reference proteome</keyword>
<reference evidence="5 6" key="1">
    <citation type="submission" date="2023-01" db="EMBL/GenBank/DDBJ databases">
        <title>Analysis of 21 Apiospora genomes using comparative genomics revels a genus with tremendous synthesis potential of carbohydrate active enzymes and secondary metabolites.</title>
        <authorList>
            <person name="Sorensen T."/>
        </authorList>
    </citation>
    <scope>NUCLEOTIDE SEQUENCE [LARGE SCALE GENOMIC DNA]</scope>
    <source>
        <strain evidence="5 6">CBS 24483</strain>
    </source>
</reference>
<evidence type="ECO:0000313" key="6">
    <source>
        <dbReference type="Proteomes" id="UP001391051"/>
    </source>
</evidence>
<dbReference type="PROSITE" id="PS51186">
    <property type="entry name" value="GNAT"/>
    <property type="match status" value="1"/>
</dbReference>
<feature type="compositionally biased region" description="Pro residues" evidence="3">
    <location>
        <begin position="335"/>
        <end position="345"/>
    </location>
</feature>
<dbReference type="EMBL" id="JAQQWE010000002">
    <property type="protein sequence ID" value="KAK7962553.1"/>
    <property type="molecule type" value="Genomic_DNA"/>
</dbReference>
<feature type="compositionally biased region" description="Polar residues" evidence="3">
    <location>
        <begin position="1"/>
        <end position="20"/>
    </location>
</feature>
<keyword evidence="2" id="KW-0012">Acyltransferase</keyword>
<protein>
    <submittedName>
        <fullName evidence="5">GCN5-related N acetyltransferase</fullName>
    </submittedName>
</protein>
<dbReference type="InterPro" id="IPR051556">
    <property type="entry name" value="N-term/lysine_N-AcTrnsfr"/>
</dbReference>
<feature type="compositionally biased region" description="Low complexity" evidence="3">
    <location>
        <begin position="21"/>
        <end position="70"/>
    </location>
</feature>
<dbReference type="InterPro" id="IPR000182">
    <property type="entry name" value="GNAT_dom"/>
</dbReference>
<accession>A0ABR1QRI5</accession>
<feature type="domain" description="N-acetyltransferase" evidence="4">
    <location>
        <begin position="98"/>
        <end position="267"/>
    </location>
</feature>
<feature type="compositionally biased region" description="Low complexity" evidence="3">
    <location>
        <begin position="386"/>
        <end position="399"/>
    </location>
</feature>
<gene>
    <name evidence="5" type="ORF">PG986_003378</name>
</gene>
<dbReference type="PANTHER" id="PTHR42919">
    <property type="entry name" value="N-ALPHA-ACETYLTRANSFERASE"/>
    <property type="match status" value="1"/>
</dbReference>
<feature type="compositionally biased region" description="Low complexity" evidence="3">
    <location>
        <begin position="287"/>
        <end position="296"/>
    </location>
</feature>
<dbReference type="GeneID" id="92072662"/>
<keyword evidence="1" id="KW-0808">Transferase</keyword>
<dbReference type="InterPro" id="IPR016181">
    <property type="entry name" value="Acyl_CoA_acyltransferase"/>
</dbReference>
<dbReference type="Gene3D" id="3.40.630.30">
    <property type="match status" value="1"/>
</dbReference>
<dbReference type="Pfam" id="PF00583">
    <property type="entry name" value="Acetyltransf_1"/>
    <property type="match status" value="1"/>
</dbReference>
<feature type="region of interest" description="Disordered" evidence="3">
    <location>
        <begin position="286"/>
        <end position="417"/>
    </location>
</feature>
<evidence type="ECO:0000256" key="3">
    <source>
        <dbReference type="SAM" id="MobiDB-lite"/>
    </source>
</evidence>
<feature type="compositionally biased region" description="Polar residues" evidence="3">
    <location>
        <begin position="357"/>
        <end position="366"/>
    </location>
</feature>
<evidence type="ECO:0000256" key="1">
    <source>
        <dbReference type="ARBA" id="ARBA00022679"/>
    </source>
</evidence>
<organism evidence="5 6">
    <name type="scientific">Apiospora aurea</name>
    <dbReference type="NCBI Taxonomy" id="335848"/>
    <lineage>
        <taxon>Eukaryota</taxon>
        <taxon>Fungi</taxon>
        <taxon>Dikarya</taxon>
        <taxon>Ascomycota</taxon>
        <taxon>Pezizomycotina</taxon>
        <taxon>Sordariomycetes</taxon>
        <taxon>Xylariomycetidae</taxon>
        <taxon>Amphisphaeriales</taxon>
        <taxon>Apiosporaceae</taxon>
        <taxon>Apiospora</taxon>
    </lineage>
</organism>
<dbReference type="RefSeq" id="XP_066704664.1">
    <property type="nucleotide sequence ID" value="XM_066839600.1"/>
</dbReference>
<name>A0ABR1QRI5_9PEZI</name>
<dbReference type="SUPFAM" id="SSF55729">
    <property type="entry name" value="Acyl-CoA N-acyltransferases (Nat)"/>
    <property type="match status" value="1"/>
</dbReference>
<evidence type="ECO:0000259" key="4">
    <source>
        <dbReference type="PROSITE" id="PS51186"/>
    </source>
</evidence>
<dbReference type="Proteomes" id="UP001391051">
    <property type="component" value="Unassembled WGS sequence"/>
</dbReference>
<feature type="compositionally biased region" description="Polar residues" evidence="3">
    <location>
        <begin position="297"/>
        <end position="315"/>
    </location>
</feature>
<comment type="caution">
    <text evidence="5">The sequence shown here is derived from an EMBL/GenBank/DDBJ whole genome shotgun (WGS) entry which is preliminary data.</text>
</comment>
<proteinExistence type="predicted"/>
<evidence type="ECO:0000256" key="2">
    <source>
        <dbReference type="ARBA" id="ARBA00023315"/>
    </source>
</evidence>
<feature type="region of interest" description="Disordered" evidence="3">
    <location>
        <begin position="1"/>
        <end position="70"/>
    </location>
</feature>